<dbReference type="GO" id="GO:0005886">
    <property type="term" value="C:plasma membrane"/>
    <property type="evidence" value="ECO:0007669"/>
    <property type="project" value="UniProtKB-SubCell"/>
</dbReference>
<evidence type="ECO:0000256" key="6">
    <source>
        <dbReference type="ARBA" id="ARBA00022692"/>
    </source>
</evidence>
<feature type="transmembrane region" description="Helical" evidence="9">
    <location>
        <begin position="197"/>
        <end position="217"/>
    </location>
</feature>
<feature type="transmembrane region" description="Helical" evidence="9">
    <location>
        <begin position="164"/>
        <end position="185"/>
    </location>
</feature>
<dbReference type="GO" id="GO:0015920">
    <property type="term" value="P:lipopolysaccharide transport"/>
    <property type="evidence" value="ECO:0007669"/>
    <property type="project" value="TreeGrafter"/>
</dbReference>
<keyword evidence="7 9" id="KW-1133">Transmembrane helix</keyword>
<dbReference type="Proteomes" id="UP000295050">
    <property type="component" value="Unassembled WGS sequence"/>
</dbReference>
<sequence length="284" mass="31963">MTDTMTSSSGGPGRLVLEAGRADAQYWRDLWHYRELFAILAWRDISVRYKQTVIGVAWAVIRPFLTMIVFTVIFGRVAQLPSDGEAPYAVMVFAGMLPWFLFSTILSESSNSLVTNSALVGKVYFPRLVIPSAAAVVSLVDFMISFTLMVLTMLWFWFLPDWRVLLLPVFVLLAMAAALGPALLLSALNVKYRDFRYIIPFIVQFGLYVSPVGFSSVNVPEGWRFLYGLNPMVGVIDGFRWCLLGGEAALNWSSFALSLGVIAFFLWYGIRVFRRTEKTFADLI</sequence>
<keyword evidence="5" id="KW-0997">Cell inner membrane</keyword>
<evidence type="ECO:0000256" key="1">
    <source>
        <dbReference type="ARBA" id="ARBA00004429"/>
    </source>
</evidence>
<dbReference type="PANTHER" id="PTHR30413">
    <property type="entry name" value="INNER MEMBRANE TRANSPORT PERMEASE"/>
    <property type="match status" value="1"/>
</dbReference>
<feature type="transmembrane region" description="Helical" evidence="9">
    <location>
        <begin position="249"/>
        <end position="270"/>
    </location>
</feature>
<dbReference type="RefSeq" id="WP_207904434.1">
    <property type="nucleotide sequence ID" value="NZ_SLXU01000017.1"/>
</dbReference>
<feature type="transmembrane region" description="Helical" evidence="9">
    <location>
        <begin position="86"/>
        <end position="107"/>
    </location>
</feature>
<feature type="domain" description="ABC transmembrane type-2" evidence="10">
    <location>
        <begin position="54"/>
        <end position="276"/>
    </location>
</feature>
<evidence type="ECO:0000256" key="4">
    <source>
        <dbReference type="ARBA" id="ARBA00022475"/>
    </source>
</evidence>
<accession>A0A4R2R6R3</accession>
<organism evidence="11 12">
    <name type="scientific">Rhodovulum bhavnagarense</name>
    <dbReference type="NCBI Taxonomy" id="992286"/>
    <lineage>
        <taxon>Bacteria</taxon>
        <taxon>Pseudomonadati</taxon>
        <taxon>Pseudomonadota</taxon>
        <taxon>Alphaproteobacteria</taxon>
        <taxon>Rhodobacterales</taxon>
        <taxon>Paracoccaceae</taxon>
        <taxon>Rhodovulum</taxon>
    </lineage>
</organism>
<name>A0A4R2R6R3_9RHOB</name>
<feature type="transmembrane region" description="Helical" evidence="9">
    <location>
        <begin position="53"/>
        <end position="74"/>
    </location>
</feature>
<comment type="subcellular location">
    <subcellularLocation>
        <location evidence="1 9">Cell inner membrane</location>
        <topology evidence="1 9">Multi-pass membrane protein</topology>
    </subcellularLocation>
</comment>
<feature type="transmembrane region" description="Helical" evidence="9">
    <location>
        <begin position="128"/>
        <end position="158"/>
    </location>
</feature>
<evidence type="ECO:0000256" key="2">
    <source>
        <dbReference type="ARBA" id="ARBA00007783"/>
    </source>
</evidence>
<dbReference type="InterPro" id="IPR013525">
    <property type="entry name" value="ABC2_TM"/>
</dbReference>
<evidence type="ECO:0000259" key="10">
    <source>
        <dbReference type="PROSITE" id="PS51012"/>
    </source>
</evidence>
<evidence type="ECO:0000256" key="5">
    <source>
        <dbReference type="ARBA" id="ARBA00022519"/>
    </source>
</evidence>
<evidence type="ECO:0000256" key="7">
    <source>
        <dbReference type="ARBA" id="ARBA00022989"/>
    </source>
</evidence>
<keyword evidence="12" id="KW-1185">Reference proteome</keyword>
<evidence type="ECO:0000313" key="12">
    <source>
        <dbReference type="Proteomes" id="UP000295050"/>
    </source>
</evidence>
<dbReference type="PROSITE" id="PS51012">
    <property type="entry name" value="ABC_TM2"/>
    <property type="match status" value="1"/>
</dbReference>
<evidence type="ECO:0000256" key="8">
    <source>
        <dbReference type="ARBA" id="ARBA00023136"/>
    </source>
</evidence>
<gene>
    <name evidence="11" type="ORF">EV663_11726</name>
</gene>
<reference evidence="11 12" key="1">
    <citation type="submission" date="2019-03" db="EMBL/GenBank/DDBJ databases">
        <title>Genomic Encyclopedia of Type Strains, Phase IV (KMG-IV): sequencing the most valuable type-strain genomes for metagenomic binning, comparative biology and taxonomic classification.</title>
        <authorList>
            <person name="Goeker M."/>
        </authorList>
    </citation>
    <scope>NUCLEOTIDE SEQUENCE [LARGE SCALE GENOMIC DNA]</scope>
    <source>
        <strain evidence="11 12">DSM 24766</strain>
    </source>
</reference>
<keyword evidence="6 9" id="KW-0812">Transmembrane</keyword>
<comment type="caution">
    <text evidence="11">The sequence shown here is derived from an EMBL/GenBank/DDBJ whole genome shotgun (WGS) entry which is preliminary data.</text>
</comment>
<proteinExistence type="inferred from homology"/>
<keyword evidence="8 9" id="KW-0472">Membrane</keyword>
<keyword evidence="3 9" id="KW-0813">Transport</keyword>
<dbReference type="PANTHER" id="PTHR30413:SF8">
    <property type="entry name" value="TRANSPORT PERMEASE PROTEIN"/>
    <property type="match status" value="1"/>
</dbReference>
<dbReference type="EMBL" id="SLXU01000017">
    <property type="protein sequence ID" value="TCP58760.1"/>
    <property type="molecule type" value="Genomic_DNA"/>
</dbReference>
<dbReference type="InterPro" id="IPR047817">
    <property type="entry name" value="ABC2_TM_bact-type"/>
</dbReference>
<evidence type="ECO:0000256" key="9">
    <source>
        <dbReference type="RuleBase" id="RU361157"/>
    </source>
</evidence>
<evidence type="ECO:0000313" key="11">
    <source>
        <dbReference type="EMBL" id="TCP58760.1"/>
    </source>
</evidence>
<keyword evidence="4 9" id="KW-1003">Cell membrane</keyword>
<dbReference type="GO" id="GO:0140359">
    <property type="term" value="F:ABC-type transporter activity"/>
    <property type="evidence" value="ECO:0007669"/>
    <property type="project" value="InterPro"/>
</dbReference>
<protein>
    <recommendedName>
        <fullName evidence="9">Transport permease protein</fullName>
    </recommendedName>
</protein>
<comment type="similarity">
    <text evidence="2 9">Belongs to the ABC-2 integral membrane protein family.</text>
</comment>
<evidence type="ECO:0000256" key="3">
    <source>
        <dbReference type="ARBA" id="ARBA00022448"/>
    </source>
</evidence>
<dbReference type="AlphaFoldDB" id="A0A4R2R6R3"/>
<dbReference type="Pfam" id="PF01061">
    <property type="entry name" value="ABC2_membrane"/>
    <property type="match status" value="1"/>
</dbReference>